<protein>
    <submittedName>
        <fullName evidence="2">Uncharacterized protein</fullName>
    </submittedName>
</protein>
<dbReference type="EMBL" id="JAIFTL010000045">
    <property type="protein sequence ID" value="KAG9325236.1"/>
    <property type="molecule type" value="Genomic_DNA"/>
</dbReference>
<sequence length="358" mass="40362">MEANAETANTDATLYYKAVGSIAVYFTTVISALLVCIARTRLSASNALYVLIAIASLCTTWYYILSWFQKEYEALGSDLNRFILESDLFVQAYAIVTNTLPKWWWSSQLLLLTGTALTCWSVEGQSLRVETQAANEANGSSSKKKWTPTWWFVLLGFFGSMSVGGPLFLAQLDPTPNKRAHVRSVPTILAWLILLGEASVMATPFFESMSTRFTQNLILTHVLFLIPSLITFNPEIRQGVSTFSLPRLYFILAMIGLFSHVMYSLPFAFSPIMKPVVLYRALWHNHCQTSISADMMFNNLLAAVYMIQSSRQLKKLRMGVMLTLVMPILSVSTVLPLYLGWRERQLIARDTGKEKKNK</sequence>
<name>A0A9P8D070_MORAP</name>
<accession>A0A9P8D070</accession>
<keyword evidence="1" id="KW-0472">Membrane</keyword>
<keyword evidence="1" id="KW-0812">Transmembrane</keyword>
<feature type="transmembrane region" description="Helical" evidence="1">
    <location>
        <begin position="319"/>
        <end position="339"/>
    </location>
</feature>
<proteinExistence type="predicted"/>
<feature type="transmembrane region" description="Helical" evidence="1">
    <location>
        <begin position="150"/>
        <end position="172"/>
    </location>
</feature>
<feature type="transmembrane region" description="Helical" evidence="1">
    <location>
        <begin position="184"/>
        <end position="206"/>
    </location>
</feature>
<dbReference type="Pfam" id="PF11196">
    <property type="entry name" value="DUF2834"/>
    <property type="match status" value="1"/>
</dbReference>
<feature type="transmembrane region" description="Helical" evidence="1">
    <location>
        <begin position="218"/>
        <end position="236"/>
    </location>
</feature>
<dbReference type="Proteomes" id="UP000717515">
    <property type="component" value="Unassembled WGS sequence"/>
</dbReference>
<evidence type="ECO:0000313" key="2">
    <source>
        <dbReference type="EMBL" id="KAG9325236.1"/>
    </source>
</evidence>
<reference evidence="2" key="1">
    <citation type="submission" date="2021-07" db="EMBL/GenBank/DDBJ databases">
        <title>Draft genome of Mortierella alpina, strain LL118, isolated from an aspen leaf litter sample.</title>
        <authorList>
            <person name="Yang S."/>
            <person name="Vinatzer B.A."/>
        </authorList>
    </citation>
    <scope>NUCLEOTIDE SEQUENCE</scope>
    <source>
        <strain evidence="2">LL118</strain>
    </source>
</reference>
<feature type="transmembrane region" description="Helical" evidence="1">
    <location>
        <begin position="248"/>
        <end position="269"/>
    </location>
</feature>
<evidence type="ECO:0000256" key="1">
    <source>
        <dbReference type="SAM" id="Phobius"/>
    </source>
</evidence>
<dbReference type="InterPro" id="IPR021362">
    <property type="entry name" value="DUF2834"/>
</dbReference>
<feature type="transmembrane region" description="Helical" evidence="1">
    <location>
        <begin position="14"/>
        <end position="35"/>
    </location>
</feature>
<evidence type="ECO:0000313" key="3">
    <source>
        <dbReference type="Proteomes" id="UP000717515"/>
    </source>
</evidence>
<keyword evidence="1" id="KW-1133">Transmembrane helix</keyword>
<feature type="transmembrane region" description="Helical" evidence="1">
    <location>
        <begin position="47"/>
        <end position="65"/>
    </location>
</feature>
<comment type="caution">
    <text evidence="2">The sequence shown here is derived from an EMBL/GenBank/DDBJ whole genome shotgun (WGS) entry which is preliminary data.</text>
</comment>
<gene>
    <name evidence="2" type="ORF">KVV02_004176</name>
</gene>
<dbReference type="AlphaFoldDB" id="A0A9P8D070"/>
<organism evidence="2 3">
    <name type="scientific">Mortierella alpina</name>
    <name type="common">Oleaginous fungus</name>
    <name type="synonym">Mortierella renispora</name>
    <dbReference type="NCBI Taxonomy" id="64518"/>
    <lineage>
        <taxon>Eukaryota</taxon>
        <taxon>Fungi</taxon>
        <taxon>Fungi incertae sedis</taxon>
        <taxon>Mucoromycota</taxon>
        <taxon>Mortierellomycotina</taxon>
        <taxon>Mortierellomycetes</taxon>
        <taxon>Mortierellales</taxon>
        <taxon>Mortierellaceae</taxon>
        <taxon>Mortierella</taxon>
    </lineage>
</organism>